<reference evidence="2 3" key="1">
    <citation type="submission" date="2018-10" db="EMBL/GenBank/DDBJ databases">
        <title>Genome sequence of Verticillium nonalfalfae VnAa140.</title>
        <authorList>
            <person name="Stajich J.E."/>
            <person name="Kasson M.T."/>
        </authorList>
    </citation>
    <scope>NUCLEOTIDE SEQUENCE [LARGE SCALE GENOMIC DNA]</scope>
    <source>
        <strain evidence="2 3">VnAa140</strain>
    </source>
</reference>
<feature type="compositionally biased region" description="Low complexity" evidence="1">
    <location>
        <begin position="1112"/>
        <end position="1141"/>
    </location>
</feature>
<feature type="compositionally biased region" description="Acidic residues" evidence="1">
    <location>
        <begin position="569"/>
        <end position="581"/>
    </location>
</feature>
<feature type="region of interest" description="Disordered" evidence="1">
    <location>
        <begin position="1"/>
        <end position="120"/>
    </location>
</feature>
<gene>
    <name evidence="2" type="ORF">D7B24_003698</name>
</gene>
<feature type="compositionally biased region" description="Basic and acidic residues" evidence="1">
    <location>
        <begin position="171"/>
        <end position="183"/>
    </location>
</feature>
<accession>A0A3M9XZA2</accession>
<feature type="compositionally biased region" description="Polar residues" evidence="1">
    <location>
        <begin position="361"/>
        <end position="384"/>
    </location>
</feature>
<feature type="region of interest" description="Disordered" evidence="1">
    <location>
        <begin position="469"/>
        <end position="488"/>
    </location>
</feature>
<feature type="compositionally biased region" description="Basic residues" evidence="1">
    <location>
        <begin position="1"/>
        <end position="14"/>
    </location>
</feature>
<comment type="caution">
    <text evidence="2">The sequence shown here is derived from an EMBL/GenBank/DDBJ whole genome shotgun (WGS) entry which is preliminary data.</text>
</comment>
<feature type="region of interest" description="Disordered" evidence="1">
    <location>
        <begin position="1193"/>
        <end position="1218"/>
    </location>
</feature>
<feature type="compositionally biased region" description="Polar residues" evidence="1">
    <location>
        <begin position="420"/>
        <end position="440"/>
    </location>
</feature>
<name>A0A3M9XZA2_9PEZI</name>
<dbReference type="EMBL" id="RBVV01000204">
    <property type="protein sequence ID" value="RNJ52418.1"/>
    <property type="molecule type" value="Genomic_DNA"/>
</dbReference>
<dbReference type="GeneID" id="39607387"/>
<evidence type="ECO:0000256" key="1">
    <source>
        <dbReference type="SAM" id="MobiDB-lite"/>
    </source>
</evidence>
<feature type="compositionally biased region" description="Polar residues" evidence="1">
    <location>
        <begin position="335"/>
        <end position="346"/>
    </location>
</feature>
<dbReference type="Proteomes" id="UP000267145">
    <property type="component" value="Unassembled WGS sequence"/>
</dbReference>
<feature type="compositionally biased region" description="Basic residues" evidence="1">
    <location>
        <begin position="964"/>
        <end position="975"/>
    </location>
</feature>
<feature type="region of interest" description="Disordered" evidence="1">
    <location>
        <begin position="529"/>
        <end position="646"/>
    </location>
</feature>
<feature type="compositionally biased region" description="Polar residues" evidence="1">
    <location>
        <begin position="267"/>
        <end position="284"/>
    </location>
</feature>
<dbReference type="AlphaFoldDB" id="A0A3M9XZA2"/>
<dbReference type="STRING" id="1051616.A0A3M9XZA2"/>
<feature type="compositionally biased region" description="Basic and acidic residues" evidence="1">
    <location>
        <begin position="218"/>
        <end position="240"/>
    </location>
</feature>
<dbReference type="RefSeq" id="XP_028490576.1">
    <property type="nucleotide sequence ID" value="XM_028637885.1"/>
</dbReference>
<proteinExistence type="predicted"/>
<feature type="region of interest" description="Disordered" evidence="1">
    <location>
        <begin position="411"/>
        <end position="440"/>
    </location>
</feature>
<feature type="compositionally biased region" description="Polar residues" evidence="1">
    <location>
        <begin position="1004"/>
        <end position="1017"/>
    </location>
</feature>
<feature type="compositionally biased region" description="Acidic residues" evidence="1">
    <location>
        <begin position="948"/>
        <end position="960"/>
    </location>
</feature>
<feature type="region of interest" description="Disordered" evidence="1">
    <location>
        <begin position="1098"/>
        <end position="1168"/>
    </location>
</feature>
<feature type="compositionally biased region" description="Polar residues" evidence="1">
    <location>
        <begin position="35"/>
        <end position="56"/>
    </location>
</feature>
<feature type="region of interest" description="Disordered" evidence="1">
    <location>
        <begin position="135"/>
        <end position="284"/>
    </location>
</feature>
<feature type="region of interest" description="Disordered" evidence="1">
    <location>
        <begin position="806"/>
        <end position="838"/>
    </location>
</feature>
<evidence type="ECO:0000313" key="2">
    <source>
        <dbReference type="EMBL" id="RNJ52418.1"/>
    </source>
</evidence>
<keyword evidence="3" id="KW-1185">Reference proteome</keyword>
<feature type="compositionally biased region" description="Basic residues" evidence="1">
    <location>
        <begin position="897"/>
        <end position="908"/>
    </location>
</feature>
<feature type="region of interest" description="Disordered" evidence="1">
    <location>
        <begin position="332"/>
        <end position="394"/>
    </location>
</feature>
<evidence type="ECO:0000313" key="3">
    <source>
        <dbReference type="Proteomes" id="UP000267145"/>
    </source>
</evidence>
<feature type="compositionally biased region" description="Acidic residues" evidence="1">
    <location>
        <begin position="536"/>
        <end position="557"/>
    </location>
</feature>
<feature type="region of interest" description="Disordered" evidence="1">
    <location>
        <begin position="864"/>
        <end position="1058"/>
    </location>
</feature>
<feature type="compositionally biased region" description="Polar residues" evidence="1">
    <location>
        <begin position="1205"/>
        <end position="1218"/>
    </location>
</feature>
<protein>
    <submittedName>
        <fullName evidence="2">Uncharacterized protein</fullName>
    </submittedName>
</protein>
<feature type="compositionally biased region" description="Low complexity" evidence="1">
    <location>
        <begin position="68"/>
        <end position="84"/>
    </location>
</feature>
<feature type="compositionally biased region" description="Polar residues" evidence="1">
    <location>
        <begin position="625"/>
        <end position="638"/>
    </location>
</feature>
<organism evidence="2 3">
    <name type="scientific">Verticillium nonalfalfae</name>
    <dbReference type="NCBI Taxonomy" id="1051616"/>
    <lineage>
        <taxon>Eukaryota</taxon>
        <taxon>Fungi</taxon>
        <taxon>Dikarya</taxon>
        <taxon>Ascomycota</taxon>
        <taxon>Pezizomycotina</taxon>
        <taxon>Sordariomycetes</taxon>
        <taxon>Hypocreomycetidae</taxon>
        <taxon>Glomerellales</taxon>
        <taxon>Plectosphaerellaceae</taxon>
        <taxon>Verticillium</taxon>
    </lineage>
</organism>
<sequence length="1218" mass="131897">MDRPRAGRLGRRKTQPSLTTSFDMAEKADPEDYAQNPQSAQSTSPVATFSHQTPQTAPAGRRGARQLSTPFASSSAQTASSPFSGGAASRRKRIRTFGFDGNPDDDDETNKKGSHNLRKRAKIDYSAHDFEDELPEIALPAPRTATRRRRAESEVVGDGFTPPSTQRRRANSREFSHTDDTPAGRRKTPAKRLADPQPYFPPSDDVVKDTIEVVGDSSDLHTSDEVSDHESKVESPAAERKFKRQSATPGGGHARPTSSFERYDRFGNSSQPDHDAQANSRDNGQASLEIAHPQPIHINHVSIITAPQLSQDSDTQAERHSDMKIERLSSRAAHFTSSPRASSAEQSAAGHGVPAVVPTSMRAQPNTQMAAAPTAPSTGFSSLDRNGRGDDGNAAQLTVNERAHVQIMSESDTAGKVDSTESQLAPNSSSGHEPPNTQYGDAVANNSQAGLVGSKTHTTITQKHYFTNGATQPSQEPLGKSIESHVHGPSNMDVDEDDAEIQVKTYAWSHLTPYVEGEVVLHPEPTMQVATAGGEGDVDEDGDAPDGDGEGNDDEQEAADKIDAAAANDDADQYEDEADRDDGDKSASQTVQHEEDNSLQAEGLADVDSGAATPLPQTPRAGSPVSASAQQTGANTPSAGEDKSKAAVVSAGIQRMRKQFRFPKLSDPAHYREYLKDHSNMSTEELWAFLAHVNTTLLVWQEEWQKCGRQVDDAENAKRREIQDAEYEKKTANLSQFAKVDSYVEKDFDTRGYRAPIKEKEQGTFHQRWQDRVEAMAYGYEYDPHPSKIGQQDPIAQRDGIMAGRQLRSQPQQTAKAAEGDADGLVVTGKRSRNPPKLYEGMLQDDVRSATPATQVAAAATIAKPILKRRGRPPLNPHPEDVYHPNEDEDSAPKNKPGPKKRGPKGKRASAVDTEADTPTSDLAHVPPKRKRGRQPKIIVAEPGSDVADPEDTEPEELDEPLPKRARTTRKRGKNARTTSSRPISSETVVDSSDESRPTTSSSNATISDDGSTYSFRQNKRQRTSRSEAQDDEEIVEAIQPPKKKTRINFKASTRPQAVHKAIRSEAILSDMAAASQAASATLGEPSHLMTFKHMGDDKWSVNRSSRPSRDSSTAAPSAHVAPTSAAPSAPHSAASSAAPSQAGDDQDYRLMTKSQKMSASMKKRWLNGSMQNAVNKRKATLAAKKAANAQAAMVAATPAPPQPNGHSQFTNGAQFQQ</sequence>